<keyword evidence="2" id="KW-0732">Signal</keyword>
<evidence type="ECO:0000256" key="2">
    <source>
        <dbReference type="SAM" id="SignalP"/>
    </source>
</evidence>
<dbReference type="AlphaFoldDB" id="A0A928W3M5"/>
<dbReference type="RefSeq" id="WP_264322801.1">
    <property type="nucleotide sequence ID" value="NZ_JADEXN010000403.1"/>
</dbReference>
<feature type="region of interest" description="Disordered" evidence="1">
    <location>
        <begin position="457"/>
        <end position="478"/>
    </location>
</feature>
<evidence type="ECO:0000313" key="4">
    <source>
        <dbReference type="Proteomes" id="UP000621799"/>
    </source>
</evidence>
<comment type="caution">
    <text evidence="3">The sequence shown here is derived from an EMBL/GenBank/DDBJ whole genome shotgun (WGS) entry which is preliminary data.</text>
</comment>
<reference evidence="3" key="1">
    <citation type="submission" date="2020-10" db="EMBL/GenBank/DDBJ databases">
        <authorList>
            <person name="Castelo-Branco R."/>
            <person name="Eusebio N."/>
            <person name="Adriana R."/>
            <person name="Vieira A."/>
            <person name="Brugerolle De Fraissinette N."/>
            <person name="Rezende De Castro R."/>
            <person name="Schneider M.P."/>
            <person name="Vasconcelos V."/>
            <person name="Leao P.N."/>
        </authorList>
    </citation>
    <scope>NUCLEOTIDE SEQUENCE</scope>
    <source>
        <strain evidence="3">LEGE 11467</strain>
    </source>
</reference>
<name>A0A928W3M5_9CYAN</name>
<gene>
    <name evidence="3" type="ORF">IQ235_17965</name>
</gene>
<dbReference type="EMBL" id="JADEXN010000403">
    <property type="protein sequence ID" value="MBE9042650.1"/>
    <property type="molecule type" value="Genomic_DNA"/>
</dbReference>
<evidence type="ECO:0000313" key="3">
    <source>
        <dbReference type="EMBL" id="MBE9042650.1"/>
    </source>
</evidence>
<keyword evidence="4" id="KW-1185">Reference proteome</keyword>
<evidence type="ECO:0000256" key="1">
    <source>
        <dbReference type="SAM" id="MobiDB-lite"/>
    </source>
</evidence>
<sequence>MKKIFKILGNPIVKWSALAAVGLTTLSIVGANYVADGREKEIEPELEAFTQKVPVETEYNDTAIALKTLSAKLGFDLYSWPEDVNSKYAPQIENIEVEPRAKQAWEKISDPLEEYIDAQILKPNSEIDPPPVELQEYLKANAKTLEQIRQVIASQSKPGWHTNLTPVLEGDYELALPGYFASIDLQQILALDILEKQRQGQSDAAREMLEAAWQIHASFQDNPYLIGQLVFLINGRYIAGTMRKLGDLPVEWQERLVAHNYSQSMLESIHGEFFGMFNVIRNVAPAEIFETVQFGDSHTIQTGFQGTVEKVKGMLLSPVTKPWLRFTAIDTYQVGKYDLEQYQAQPPNICASDVVESEKQPAAWNILTKKIGQPSLINQVVKAEKYRLDLELTQKILQAKALAAETGKWPATLPNLESDLCPGYEWVYAVAEDGTMSLSLSQEPKWAAERKEKHDLPLTYSGKLPDVTAKTPASQPSS</sequence>
<proteinExistence type="predicted"/>
<accession>A0A928W3M5</accession>
<dbReference type="Proteomes" id="UP000621799">
    <property type="component" value="Unassembled WGS sequence"/>
</dbReference>
<protein>
    <submittedName>
        <fullName evidence="3">Uncharacterized protein</fullName>
    </submittedName>
</protein>
<feature type="signal peptide" evidence="2">
    <location>
        <begin position="1"/>
        <end position="19"/>
    </location>
</feature>
<organism evidence="3 4">
    <name type="scientific">Zarconia navalis LEGE 11467</name>
    <dbReference type="NCBI Taxonomy" id="1828826"/>
    <lineage>
        <taxon>Bacteria</taxon>
        <taxon>Bacillati</taxon>
        <taxon>Cyanobacteriota</taxon>
        <taxon>Cyanophyceae</taxon>
        <taxon>Oscillatoriophycideae</taxon>
        <taxon>Oscillatoriales</taxon>
        <taxon>Oscillatoriales incertae sedis</taxon>
        <taxon>Zarconia</taxon>
        <taxon>Zarconia navalis</taxon>
    </lineage>
</organism>
<feature type="chain" id="PRO_5037886938" evidence="2">
    <location>
        <begin position="20"/>
        <end position="478"/>
    </location>
</feature>